<keyword evidence="16" id="KW-0234">DNA repair</keyword>
<dbReference type="CDD" id="cd07971">
    <property type="entry name" value="OBF_DNA_ligase_LigD"/>
    <property type="match status" value="1"/>
</dbReference>
<dbReference type="PANTHER" id="PTHR42705:SF2">
    <property type="entry name" value="BIFUNCTIONAL NON-HOMOLOGOUS END JOINING PROTEIN LIGD"/>
    <property type="match status" value="1"/>
</dbReference>
<dbReference type="InterPro" id="IPR033649">
    <property type="entry name" value="MtLigD_Pol-like"/>
</dbReference>
<dbReference type="Pfam" id="PF21686">
    <property type="entry name" value="LigD_Prim-Pol"/>
    <property type="match status" value="1"/>
</dbReference>
<comment type="caution">
    <text evidence="25">The sequence shown here is derived from an EMBL/GenBank/DDBJ whole genome shotgun (WGS) entry which is preliminary data.</text>
</comment>
<dbReference type="NCBIfam" id="TIGR02777">
    <property type="entry name" value="LigD_PE_dom"/>
    <property type="match status" value="1"/>
</dbReference>
<protein>
    <recommendedName>
        <fullName evidence="2">DNA ligase (ATP)</fullName>
        <ecNumber evidence="2">6.5.1.1</ecNumber>
    </recommendedName>
    <alternativeName>
        <fullName evidence="19">NHEJ DNA polymerase</fullName>
    </alternativeName>
</protein>
<dbReference type="SUPFAM" id="SSF50249">
    <property type="entry name" value="Nucleic acid-binding proteins"/>
    <property type="match status" value="1"/>
</dbReference>
<dbReference type="SUPFAM" id="SSF56091">
    <property type="entry name" value="DNA ligase/mRNA capping enzyme, catalytic domain"/>
    <property type="match status" value="1"/>
</dbReference>
<dbReference type="InterPro" id="IPR012340">
    <property type="entry name" value="NA-bd_OB-fold"/>
</dbReference>
<keyword evidence="6" id="KW-0540">Nuclease</keyword>
<comment type="cofactor">
    <cofactor evidence="1">
        <name>Mn(2+)</name>
        <dbReference type="ChEBI" id="CHEBI:29035"/>
    </cofactor>
</comment>
<evidence type="ECO:0000256" key="5">
    <source>
        <dbReference type="ARBA" id="ARBA00022695"/>
    </source>
</evidence>
<dbReference type="EC" id="6.5.1.1" evidence="2"/>
<comment type="similarity">
    <text evidence="21">In the C-terminal section; belongs to the ATP-dependent DNA ligase family.</text>
</comment>
<gene>
    <name evidence="25" type="ORF">R2Q92_08980</name>
</gene>
<keyword evidence="8" id="KW-0547">Nucleotide-binding</keyword>
<evidence type="ECO:0000256" key="1">
    <source>
        <dbReference type="ARBA" id="ARBA00001936"/>
    </source>
</evidence>
<sequence length="856" mass="92280">MAGSEQLVRIDGRRLRVTNLDKVLFPATGTTKGEVIDYYTRIAGVLLPHVSGRPITRKRWPDGVGTEADPAMSFFAKDLEPGAPSWLRRLPIPHSGGPKDYPLASDVPTLVYLAQVASLELHVPQWRFGRDGQRGNPDRIVLDLDPGPGVGLPECAEVARHAKNILDGMGLEAFPVTSGSKGIHVYAHLDGTWTSEQVSTVARELARAIEADHPGLAVSQMAKSERTGRVFIDWSQNNAAKTTIAPYSLRGRARPTVAAPRTWDELDDPALAHLTFDAVLARVAEHGDPLAALDPPPADGPLTAYIAKRTATRTPEPVPEHPTGESPDPDALPRFVIQEHHASRLHWDVRLEHDGVLVSWAVPRGVPHSHTRNNLAVMTEDHPVSYLDFEGVIPKGQYGAGTMTVWDTGHYELEKWRDDEVIFTARGREDGPLGEVRLALIRTEGDGEKSSWLLHRMKTDAAGRPQAEGAPVERSDHGFLTTAADPPPADVPASSPEAATPPAGAPAEPISATAAHTAEALPRAVGGAGALRPMLAVSATVGIARRAAGRWATDADGAAWAELKWDGIRAVGVWDGSSLVLRARSGRDITATYPDLTDTPLDLGALPAVLDGEIVALDDSGRPSFPLLQNRMNLADPREIAREAPRTPVQWYLYDVLSIDGRDVAALPLSARRELLQSIAGDTAAPVRVPPVFDDVDAALAAAERFALEGVVVKDPSSPYRRGERTESWLKVKLTRMQDVVIGGIRPGKGGRGGRIGSLLVGIPDADGLRYAGRVGTGFSDATLTRLEKALLPRRTEANPFVGVPDTDTRDALWVTPDLVGEVEFAEFTPGGILRHARWRGLRPDTSPDEVRREDG</sequence>
<dbReference type="Pfam" id="PF01068">
    <property type="entry name" value="DNA_ligase_A_M"/>
    <property type="match status" value="1"/>
</dbReference>
<feature type="domain" description="ATP-dependent DNA ligase family profile" evidence="24">
    <location>
        <begin position="642"/>
        <end position="765"/>
    </location>
</feature>
<dbReference type="InterPro" id="IPR012310">
    <property type="entry name" value="DNA_ligase_ATP-dep_cent"/>
</dbReference>
<dbReference type="PROSITE" id="PS50160">
    <property type="entry name" value="DNA_LIGASE_A3"/>
    <property type="match status" value="1"/>
</dbReference>
<evidence type="ECO:0000256" key="8">
    <source>
        <dbReference type="ARBA" id="ARBA00022741"/>
    </source>
</evidence>
<keyword evidence="4" id="KW-0808">Transferase</keyword>
<evidence type="ECO:0000256" key="14">
    <source>
        <dbReference type="ARBA" id="ARBA00023125"/>
    </source>
</evidence>
<proteinExistence type="inferred from homology"/>
<evidence type="ECO:0000256" key="13">
    <source>
        <dbReference type="ARBA" id="ARBA00022932"/>
    </source>
</evidence>
<evidence type="ECO:0000256" key="10">
    <source>
        <dbReference type="ARBA" id="ARBA00022801"/>
    </source>
</evidence>
<evidence type="ECO:0000256" key="17">
    <source>
        <dbReference type="ARBA" id="ARBA00023211"/>
    </source>
</evidence>
<dbReference type="NCBIfam" id="TIGR02779">
    <property type="entry name" value="NHEJ_ligase_lig"/>
    <property type="match status" value="1"/>
</dbReference>
<evidence type="ECO:0000256" key="11">
    <source>
        <dbReference type="ARBA" id="ARBA00022839"/>
    </source>
</evidence>
<keyword evidence="18" id="KW-0511">Multifunctional enzyme</keyword>
<evidence type="ECO:0000256" key="6">
    <source>
        <dbReference type="ARBA" id="ARBA00022722"/>
    </source>
</evidence>
<dbReference type="Proteomes" id="UP001291912">
    <property type="component" value="Unassembled WGS sequence"/>
</dbReference>
<keyword evidence="26" id="KW-1185">Reference proteome</keyword>
<dbReference type="Gene3D" id="3.30.470.30">
    <property type="entry name" value="DNA ligase/mRNA capping enzyme"/>
    <property type="match status" value="1"/>
</dbReference>
<evidence type="ECO:0000256" key="12">
    <source>
        <dbReference type="ARBA" id="ARBA00022840"/>
    </source>
</evidence>
<evidence type="ECO:0000256" key="16">
    <source>
        <dbReference type="ARBA" id="ARBA00023204"/>
    </source>
</evidence>
<dbReference type="EMBL" id="JAWJYN010000002">
    <property type="protein sequence ID" value="MDZ8161976.1"/>
    <property type="molecule type" value="Genomic_DNA"/>
</dbReference>
<keyword evidence="17" id="KW-0464">Manganese</keyword>
<evidence type="ECO:0000256" key="21">
    <source>
        <dbReference type="ARBA" id="ARBA00049981"/>
    </source>
</evidence>
<dbReference type="InterPro" id="IPR052171">
    <property type="entry name" value="NHEJ_LigD"/>
</dbReference>
<feature type="compositionally biased region" description="Low complexity" evidence="23">
    <location>
        <begin position="491"/>
        <end position="508"/>
    </location>
</feature>
<dbReference type="Pfam" id="PF13298">
    <property type="entry name" value="LigD_N"/>
    <property type="match status" value="1"/>
</dbReference>
<evidence type="ECO:0000313" key="25">
    <source>
        <dbReference type="EMBL" id="MDZ8161976.1"/>
    </source>
</evidence>
<dbReference type="NCBIfam" id="NF007210">
    <property type="entry name" value="PRK09632.1"/>
    <property type="match status" value="1"/>
</dbReference>
<feature type="region of interest" description="Disordered" evidence="23">
    <location>
        <begin position="461"/>
        <end position="508"/>
    </location>
</feature>
<dbReference type="InterPro" id="IPR014146">
    <property type="entry name" value="LigD_ligase_dom"/>
</dbReference>
<dbReference type="PANTHER" id="PTHR42705">
    <property type="entry name" value="BIFUNCTIONAL NON-HOMOLOGOUS END JOINING PROTEIN LIGD"/>
    <property type="match status" value="1"/>
</dbReference>
<evidence type="ECO:0000256" key="23">
    <source>
        <dbReference type="SAM" id="MobiDB-lite"/>
    </source>
</evidence>
<evidence type="ECO:0000256" key="15">
    <source>
        <dbReference type="ARBA" id="ARBA00023172"/>
    </source>
</evidence>
<keyword evidence="14" id="KW-0238">DNA-binding</keyword>
<comment type="catalytic activity">
    <reaction evidence="20">
        <text>ATP + (deoxyribonucleotide)n-3'-hydroxyl + 5'-phospho-(deoxyribonucleotide)m = (deoxyribonucleotide)n+m + AMP + diphosphate.</text>
        <dbReference type="EC" id="6.5.1.1"/>
    </reaction>
</comment>
<dbReference type="InterPro" id="IPR014144">
    <property type="entry name" value="LigD_PE_domain"/>
</dbReference>
<evidence type="ECO:0000256" key="2">
    <source>
        <dbReference type="ARBA" id="ARBA00012727"/>
    </source>
</evidence>
<evidence type="ECO:0000256" key="3">
    <source>
        <dbReference type="ARBA" id="ARBA00022598"/>
    </source>
</evidence>
<comment type="similarity">
    <text evidence="22">In the N-terminal section; belongs to the LigD polymerase family.</text>
</comment>
<keyword evidence="9" id="KW-0227">DNA damage</keyword>
<keyword evidence="13" id="KW-0239">DNA-directed DNA polymerase</keyword>
<keyword evidence="7" id="KW-0479">Metal-binding</keyword>
<keyword evidence="12" id="KW-0067">ATP-binding</keyword>
<name>A0ABU5N7J0_9MICO</name>
<accession>A0ABU5N7J0</accession>
<dbReference type="Pfam" id="PF04679">
    <property type="entry name" value="DNA_ligase_A_C"/>
    <property type="match status" value="1"/>
</dbReference>
<evidence type="ECO:0000256" key="22">
    <source>
        <dbReference type="ARBA" id="ARBA00049990"/>
    </source>
</evidence>
<keyword evidence="11" id="KW-0269">Exonuclease</keyword>
<evidence type="ECO:0000256" key="4">
    <source>
        <dbReference type="ARBA" id="ARBA00022679"/>
    </source>
</evidence>
<evidence type="ECO:0000313" key="26">
    <source>
        <dbReference type="Proteomes" id="UP001291912"/>
    </source>
</evidence>
<dbReference type="RefSeq" id="WP_194424477.1">
    <property type="nucleotide sequence ID" value="NZ_BAAAPT010000002.1"/>
</dbReference>
<dbReference type="Gene3D" id="2.40.50.140">
    <property type="entry name" value="Nucleic acid-binding proteins"/>
    <property type="match status" value="1"/>
</dbReference>
<dbReference type="GO" id="GO:0003910">
    <property type="term" value="F:DNA ligase (ATP) activity"/>
    <property type="evidence" value="ECO:0007669"/>
    <property type="project" value="UniProtKB-EC"/>
</dbReference>
<dbReference type="Gene3D" id="3.30.1490.70">
    <property type="match status" value="1"/>
</dbReference>
<evidence type="ECO:0000256" key="18">
    <source>
        <dbReference type="ARBA" id="ARBA00023268"/>
    </source>
</evidence>
<reference evidence="25 26" key="1">
    <citation type="submission" date="2023-10" db="EMBL/GenBank/DDBJ databases">
        <title>Microbacterium xanthum sp. nov., isolated from seaweed.</title>
        <authorList>
            <person name="Lee S.D."/>
        </authorList>
    </citation>
    <scope>NUCLEOTIDE SEQUENCE [LARGE SCALE GENOMIC DNA]</scope>
    <source>
        <strain evidence="25 26">KCTC 19124</strain>
    </source>
</reference>
<keyword evidence="5" id="KW-0548">Nucleotidyltransferase</keyword>
<dbReference type="PROSITE" id="PS00697">
    <property type="entry name" value="DNA_LIGASE_A1"/>
    <property type="match status" value="1"/>
</dbReference>
<evidence type="ECO:0000256" key="20">
    <source>
        <dbReference type="ARBA" id="ARBA00034003"/>
    </source>
</evidence>
<dbReference type="NCBIfam" id="TIGR02778">
    <property type="entry name" value="ligD_pol"/>
    <property type="match status" value="1"/>
</dbReference>
<dbReference type="InterPro" id="IPR016059">
    <property type="entry name" value="DNA_ligase_ATP-dep_CS"/>
</dbReference>
<keyword evidence="10" id="KW-0378">Hydrolase</keyword>
<dbReference type="CDD" id="cd04863">
    <property type="entry name" value="MtLigD_Pol_like"/>
    <property type="match status" value="1"/>
</dbReference>
<evidence type="ECO:0000259" key="24">
    <source>
        <dbReference type="PROSITE" id="PS50160"/>
    </source>
</evidence>
<evidence type="ECO:0000256" key="7">
    <source>
        <dbReference type="ARBA" id="ARBA00022723"/>
    </source>
</evidence>
<keyword evidence="15" id="KW-0233">DNA recombination</keyword>
<dbReference type="InterPro" id="IPR012309">
    <property type="entry name" value="DNA_ligase_ATP-dep_C"/>
</dbReference>
<organism evidence="25 26">
    <name type="scientific">Microbacterium aquimaris</name>
    <dbReference type="NCBI Taxonomy" id="459816"/>
    <lineage>
        <taxon>Bacteria</taxon>
        <taxon>Bacillati</taxon>
        <taxon>Actinomycetota</taxon>
        <taxon>Actinomycetes</taxon>
        <taxon>Micrococcales</taxon>
        <taxon>Microbacteriaceae</taxon>
        <taxon>Microbacterium</taxon>
    </lineage>
</organism>
<keyword evidence="3 25" id="KW-0436">Ligase</keyword>
<dbReference type="Gene3D" id="3.90.920.10">
    <property type="entry name" value="DNA primase, PRIM domain"/>
    <property type="match status" value="1"/>
</dbReference>
<dbReference type="CDD" id="cd07906">
    <property type="entry name" value="Adenylation_DNA_ligase_LigD_LigC"/>
    <property type="match status" value="1"/>
</dbReference>
<evidence type="ECO:0000256" key="9">
    <source>
        <dbReference type="ARBA" id="ARBA00022763"/>
    </source>
</evidence>
<evidence type="ECO:0000256" key="19">
    <source>
        <dbReference type="ARBA" id="ARBA00029943"/>
    </source>
</evidence>
<dbReference type="InterPro" id="IPR014145">
    <property type="entry name" value="LigD_pol_dom"/>
</dbReference>